<dbReference type="PANTHER" id="PTHR36836:SF1">
    <property type="entry name" value="COLANIC ACID BIOSYNTHESIS PROTEIN WCAK"/>
    <property type="match status" value="1"/>
</dbReference>
<keyword evidence="2" id="KW-0808">Transferase</keyword>
<dbReference type="Proteomes" id="UP000264330">
    <property type="component" value="Unassembled WGS sequence"/>
</dbReference>
<dbReference type="InterPro" id="IPR007345">
    <property type="entry name" value="Polysacch_pyruvyl_Trfase"/>
</dbReference>
<dbReference type="AlphaFoldDB" id="A0A3D5IWM5"/>
<protein>
    <submittedName>
        <fullName evidence="2">Polysaccharide pyruvyl transferase family protein</fullName>
    </submittedName>
</protein>
<sequence>MLKIAIIWANPYNKNFGVAALGYSSLALINDCLKENNLKGEFTFIGSSEIGKDSISIGNNIIEFNNIMGLDYFSKKSWLKMILQPKKYGTFKLSKFDYIFDIGEGDSFSDIYGIKRFNRVYSSKVFLNFLKKKQIILPQTIGPFKDIEIKRKADAIMSQMAYVFSRDEKSYQYTKSILSGDKIGEFIDVAFYMPFNQQSYNDDKVHVGINVSGLLWTGGYTGNNQFNLKLEYKDTLIKIIEYFLTKNDVLVHIISHVTPDKPIEDDYEAAMEIKKRFPNIIVAPKFQSPIEAKSYISGMDYFTGARMHSCIAAFSTGVPVIPMAYSRKFNGLFVDTLQYDELADCVNVDEKGVISKVKEGYENRKILKEKIHFSNTKIVIPRLEILKNKISNILSNEKN</sequence>
<dbReference type="RefSeq" id="WP_281682929.1">
    <property type="nucleotide sequence ID" value="NZ_CALFQJ010000221.1"/>
</dbReference>
<gene>
    <name evidence="2" type="ORF">DGQ38_04500</name>
</gene>
<dbReference type="EMBL" id="DPMF01000096">
    <property type="protein sequence ID" value="HCV80289.1"/>
    <property type="molecule type" value="Genomic_DNA"/>
</dbReference>
<evidence type="ECO:0000313" key="3">
    <source>
        <dbReference type="Proteomes" id="UP000264330"/>
    </source>
</evidence>
<reference evidence="2 3" key="1">
    <citation type="journal article" date="2018" name="Nat. Biotechnol.">
        <title>A standardized bacterial taxonomy based on genome phylogeny substantially revises the tree of life.</title>
        <authorList>
            <person name="Parks D.H."/>
            <person name="Chuvochina M."/>
            <person name="Waite D.W."/>
            <person name="Rinke C."/>
            <person name="Skarshewski A."/>
            <person name="Chaumeil P.A."/>
            <person name="Hugenholtz P."/>
        </authorList>
    </citation>
    <scope>NUCLEOTIDE SEQUENCE [LARGE SCALE GENOMIC DNA]</scope>
    <source>
        <strain evidence="2">UBA9359</strain>
    </source>
</reference>
<proteinExistence type="predicted"/>
<organism evidence="2 3">
    <name type="scientific">Zunongwangia profunda</name>
    <dbReference type="NCBI Taxonomy" id="398743"/>
    <lineage>
        <taxon>Bacteria</taxon>
        <taxon>Pseudomonadati</taxon>
        <taxon>Bacteroidota</taxon>
        <taxon>Flavobacteriia</taxon>
        <taxon>Flavobacteriales</taxon>
        <taxon>Flavobacteriaceae</taxon>
        <taxon>Zunongwangia</taxon>
    </lineage>
</organism>
<comment type="caution">
    <text evidence="2">The sequence shown here is derived from an EMBL/GenBank/DDBJ whole genome shotgun (WGS) entry which is preliminary data.</text>
</comment>
<feature type="domain" description="Polysaccharide pyruvyl transferase" evidence="1">
    <location>
        <begin position="70"/>
        <end position="326"/>
    </location>
</feature>
<name>A0A3D5IWM5_9FLAO</name>
<evidence type="ECO:0000313" key="2">
    <source>
        <dbReference type="EMBL" id="HCV80289.1"/>
    </source>
</evidence>
<dbReference type="Pfam" id="PF04230">
    <property type="entry name" value="PS_pyruv_trans"/>
    <property type="match status" value="1"/>
</dbReference>
<dbReference type="GO" id="GO:0016740">
    <property type="term" value="F:transferase activity"/>
    <property type="evidence" value="ECO:0007669"/>
    <property type="project" value="UniProtKB-KW"/>
</dbReference>
<evidence type="ECO:0000259" key="1">
    <source>
        <dbReference type="Pfam" id="PF04230"/>
    </source>
</evidence>
<dbReference type="PANTHER" id="PTHR36836">
    <property type="entry name" value="COLANIC ACID BIOSYNTHESIS PROTEIN WCAK"/>
    <property type="match status" value="1"/>
</dbReference>
<accession>A0A3D5IWM5</accession>